<evidence type="ECO:0000313" key="3">
    <source>
        <dbReference type="Proteomes" id="UP000274822"/>
    </source>
</evidence>
<dbReference type="EMBL" id="RBNJ01016271">
    <property type="protein sequence ID" value="RUS24363.1"/>
    <property type="molecule type" value="Genomic_DNA"/>
</dbReference>
<comment type="caution">
    <text evidence="2">The sequence shown here is derived from an EMBL/GenBank/DDBJ whole genome shotgun (WGS) entry which is preliminary data.</text>
</comment>
<evidence type="ECO:0000256" key="1">
    <source>
        <dbReference type="SAM" id="MobiDB-lite"/>
    </source>
</evidence>
<feature type="region of interest" description="Disordered" evidence="1">
    <location>
        <begin position="164"/>
        <end position="218"/>
    </location>
</feature>
<proteinExistence type="predicted"/>
<sequence>MPSHTFGNSAMKLSFLSGRRAHEYFTRRSSEWNIREFLTECNQEPLATKLGQYIHSLKAIANTETGKRRKRAMQLRNRYLKASISFRLHWLLVNKRSRILLISWDLLYQGNRYDRREAKLWERERKLAGAGRPSVHLHNPTFNETSLIGNSTISGGITGQNCISKKSPKHEYNSDTDHQTDGDDSPTVKGRKPQLARRSKVTDVSQDSLSYNNSGDSEDEISNLPGFQALFAVVQDVDKFVLNTGTVVENVLFDYGKRLTCEQAVHSFIINVDDEDIESLFTKEEWIQISNDRLGLPPLTNEFAKILTQYKQGSLSDLRRVLMESYLPAGDAYNVLHHYDQEWCKPMGESKKASCTIAPGSLVYS</sequence>
<feature type="compositionally biased region" description="Basic and acidic residues" evidence="1">
    <location>
        <begin position="169"/>
        <end position="181"/>
    </location>
</feature>
<organism evidence="2 3">
    <name type="scientific">Jimgerdemannia flammicorona</name>
    <dbReference type="NCBI Taxonomy" id="994334"/>
    <lineage>
        <taxon>Eukaryota</taxon>
        <taxon>Fungi</taxon>
        <taxon>Fungi incertae sedis</taxon>
        <taxon>Mucoromycota</taxon>
        <taxon>Mucoromycotina</taxon>
        <taxon>Endogonomycetes</taxon>
        <taxon>Endogonales</taxon>
        <taxon>Endogonaceae</taxon>
        <taxon>Jimgerdemannia</taxon>
    </lineage>
</organism>
<feature type="compositionally biased region" description="Polar residues" evidence="1">
    <location>
        <begin position="202"/>
        <end position="215"/>
    </location>
</feature>
<keyword evidence="3" id="KW-1185">Reference proteome</keyword>
<name>A0A433Q3H1_9FUNG</name>
<reference evidence="2 3" key="1">
    <citation type="journal article" date="2018" name="New Phytol.">
        <title>Phylogenomics of Endogonaceae and evolution of mycorrhizas within Mucoromycota.</title>
        <authorList>
            <person name="Chang Y."/>
            <person name="Desiro A."/>
            <person name="Na H."/>
            <person name="Sandor L."/>
            <person name="Lipzen A."/>
            <person name="Clum A."/>
            <person name="Barry K."/>
            <person name="Grigoriev I.V."/>
            <person name="Martin F.M."/>
            <person name="Stajich J.E."/>
            <person name="Smith M.E."/>
            <person name="Bonito G."/>
            <person name="Spatafora J.W."/>
        </authorList>
    </citation>
    <scope>NUCLEOTIDE SEQUENCE [LARGE SCALE GENOMIC DNA]</scope>
    <source>
        <strain evidence="2 3">AD002</strain>
    </source>
</reference>
<accession>A0A433Q3H1</accession>
<gene>
    <name evidence="2" type="ORF">BC938DRAFT_473702</name>
</gene>
<dbReference type="AlphaFoldDB" id="A0A433Q3H1"/>
<dbReference type="Proteomes" id="UP000274822">
    <property type="component" value="Unassembled WGS sequence"/>
</dbReference>
<feature type="compositionally biased region" description="Basic residues" evidence="1">
    <location>
        <begin position="189"/>
        <end position="199"/>
    </location>
</feature>
<protein>
    <submittedName>
        <fullName evidence="2">Uncharacterized protein</fullName>
    </submittedName>
</protein>
<evidence type="ECO:0000313" key="2">
    <source>
        <dbReference type="EMBL" id="RUS24363.1"/>
    </source>
</evidence>